<accession>A0A4R3YJA8</accession>
<comment type="caution">
    <text evidence="1">The sequence shown here is derived from an EMBL/GenBank/DDBJ whole genome shotgun (WGS) entry which is preliminary data.</text>
</comment>
<name>A0A4R3YJA8_9GAMM</name>
<protein>
    <submittedName>
        <fullName evidence="1">Uncharacterized protein</fullName>
    </submittedName>
</protein>
<dbReference type="EMBL" id="SMCS01000008">
    <property type="protein sequence ID" value="TCV92142.1"/>
    <property type="molecule type" value="Genomic_DNA"/>
</dbReference>
<evidence type="ECO:0000313" key="2">
    <source>
        <dbReference type="Proteomes" id="UP000295645"/>
    </source>
</evidence>
<gene>
    <name evidence="1" type="ORF">EC912_108136</name>
</gene>
<reference evidence="1 2" key="1">
    <citation type="submission" date="2019-03" db="EMBL/GenBank/DDBJ databases">
        <title>Above-ground endophytic microbial communities from plants in different locations in the United States.</title>
        <authorList>
            <person name="Frank C."/>
        </authorList>
    </citation>
    <scope>NUCLEOTIDE SEQUENCE [LARGE SCALE GENOMIC DNA]</scope>
    <source>
        <strain evidence="1 2">LP_13_YM</strain>
    </source>
</reference>
<organism evidence="1 2">
    <name type="scientific">Luteibacter rhizovicinus</name>
    <dbReference type="NCBI Taxonomy" id="242606"/>
    <lineage>
        <taxon>Bacteria</taxon>
        <taxon>Pseudomonadati</taxon>
        <taxon>Pseudomonadota</taxon>
        <taxon>Gammaproteobacteria</taxon>
        <taxon>Lysobacterales</taxon>
        <taxon>Rhodanobacteraceae</taxon>
        <taxon>Luteibacter</taxon>
    </lineage>
</organism>
<keyword evidence="2" id="KW-1185">Reference proteome</keyword>
<sequence>MGRPRVRHDGYRHLVTYTIRIAPDVYSRAPACTLSKIDLDDVERVDGNVFEFTVPTTVDRLFVRIASTTLLPDYR</sequence>
<dbReference type="AlphaFoldDB" id="A0A4R3YJA8"/>
<evidence type="ECO:0000313" key="1">
    <source>
        <dbReference type="EMBL" id="TCV92142.1"/>
    </source>
</evidence>
<proteinExistence type="predicted"/>
<dbReference type="Proteomes" id="UP000295645">
    <property type="component" value="Unassembled WGS sequence"/>
</dbReference>